<dbReference type="GO" id="GO:0016887">
    <property type="term" value="F:ATP hydrolysis activity"/>
    <property type="evidence" value="ECO:0007669"/>
    <property type="project" value="TreeGrafter"/>
</dbReference>
<feature type="compositionally biased region" description="Pro residues" evidence="1">
    <location>
        <begin position="497"/>
        <end position="519"/>
    </location>
</feature>
<dbReference type="HOGENOM" id="CLU_324594_0_0_11"/>
<reference evidence="3 4" key="1">
    <citation type="journal article" date="2012" name="Appl. Environ. Microbiol.">
        <title>Involvement of two latex-clearing proteins during rubber degradation and insights into the subsequent degradation pathway revealed by the genome sequence of Gordonia polyisoprenivorans strain VH2.</title>
        <authorList>
            <person name="Hiessl S."/>
            <person name="Schuldes J."/>
            <person name="Thurmer A."/>
            <person name="Halbsguth T."/>
            <person name="Broker D."/>
            <person name="Angelov A."/>
            <person name="Liebl W."/>
            <person name="Daniel R."/>
            <person name="Steinbuchel A."/>
        </authorList>
    </citation>
    <scope>NUCLEOTIDE SEQUENCE [LARGE SCALE GENOMIC DNA]</scope>
    <source>
        <strain evidence="4">DSM 44266 / VH2</strain>
    </source>
</reference>
<feature type="compositionally biased region" description="Pro residues" evidence="1">
    <location>
        <begin position="548"/>
        <end position="573"/>
    </location>
</feature>
<evidence type="ECO:0000313" key="4">
    <source>
        <dbReference type="Proteomes" id="UP000009154"/>
    </source>
</evidence>
<gene>
    <name evidence="3" type="primary">espI</name>
    <name evidence="3" type="ordered locus">GPOL_c32990</name>
</gene>
<dbReference type="GO" id="GO:0005829">
    <property type="term" value="C:cytosol"/>
    <property type="evidence" value="ECO:0007669"/>
    <property type="project" value="TreeGrafter"/>
</dbReference>
<feature type="compositionally biased region" description="Pro residues" evidence="1">
    <location>
        <begin position="321"/>
        <end position="334"/>
    </location>
</feature>
<dbReference type="Pfam" id="PF01656">
    <property type="entry name" value="CbiA"/>
    <property type="match status" value="1"/>
</dbReference>
<keyword evidence="4" id="KW-1185">Reference proteome</keyword>
<evidence type="ECO:0000313" key="3">
    <source>
        <dbReference type="EMBL" id="AFA74313.1"/>
    </source>
</evidence>
<feature type="compositionally biased region" description="Polar residues" evidence="1">
    <location>
        <begin position="258"/>
        <end position="267"/>
    </location>
</feature>
<dbReference type="PANTHER" id="PTHR43384:SF14">
    <property type="entry name" value="ESX-1 SECRETION-ASSOCIATED PROTEIN ESPI"/>
    <property type="match status" value="1"/>
</dbReference>
<dbReference type="InterPro" id="IPR002586">
    <property type="entry name" value="CobQ/CobB/MinD/ParA_Nub-bd_dom"/>
</dbReference>
<dbReference type="Gene3D" id="3.40.50.300">
    <property type="entry name" value="P-loop containing nucleotide triphosphate hydrolases"/>
    <property type="match status" value="1"/>
</dbReference>
<dbReference type="GeneID" id="90160324"/>
<dbReference type="InterPro" id="IPR027417">
    <property type="entry name" value="P-loop_NTPase"/>
</dbReference>
<dbReference type="KEGG" id="gpo:GPOL_c32990"/>
<feature type="compositionally biased region" description="Low complexity" evidence="1">
    <location>
        <begin position="537"/>
        <end position="547"/>
    </location>
</feature>
<feature type="compositionally biased region" description="Acidic residues" evidence="1">
    <location>
        <begin position="179"/>
        <end position="192"/>
    </location>
</feature>
<feature type="compositionally biased region" description="Pro residues" evidence="1">
    <location>
        <begin position="462"/>
        <end position="483"/>
    </location>
</feature>
<feature type="compositionally biased region" description="Basic and acidic residues" evidence="1">
    <location>
        <begin position="162"/>
        <end position="178"/>
    </location>
</feature>
<sequence>MFADDHGESQTPSWLSGSPDDDANTLGNKRSHTRAATGDAASETDATPGETVSPTVGAVSPRDDPTSADFNPFAGILGGASPLTSAGPGSTDNVDDDEDNPLLAAFGARPGGTVVTEEPAPSESSSRQAPLPSEDDLGLGAMWMPLASPAGETAETDDPQTDDPRNDAHTDGPHHAADGPDDAAADSDDLDEIEARAAQLLSRLGRPQPEPEPHPEFTIPTLSDEPIAEPSHDVPIGVDDPPIPTNSDITDGEVSAYDETSTGSSYLTDDEIPAAAGSPTPIDTGLPTPPEDTRSDASPDDADSTDPHVADAMTVRHPITSQPPQPQPVPAPTPEPRRRRRPARPPWQQDPMGMAAPPSDPTALGPIPPGSIPPAHMAQAPIQHVPMEYGPMEYGPAKNGPTNPEPVDQRPTPPAPPRAPAVEPRAEQMPVTPVPYPAAPQPSAPQPSAPQPSAPQPSTAQPFPPQHRAPQHSAPPHPAPPITDPIAPLPRHSEPIPQAPSAPPAPTHQPPPSPWPGHRPPAHQAPAPPPAQHFSGQHPAPQYAPASPYAPAPPFGPGPAPAHPSNPLRPPAAVPSLDEAHQRDRRSEAPQAGWRRAVFTVSSGHVNPGESRAARRRQQLIDQIRRPINGDFRIAMLSMKGGVGKTTTTVGLGSALAAVRGDRVIAVDANPDRGTLADRIPGRTSANVRDLLNMGPIDHYAAVSNLTSTSPSRLEVLASEQDPAAATAYDEADYRRTIDTLQRYYNIILTDCGTGIMHSVMGGVLDLAHAIVLVTTPAMDAARSASATLDWLNSHGYGRLVREAHVVLSSSRPQTGQVKVDKIVDHFAARCDSIHMIPFDQHLAEGAAIDFTHLRAPTQQAFLELAANVSNSFGMVRRHPEIRYRRMEV</sequence>
<evidence type="ECO:0000259" key="2">
    <source>
        <dbReference type="Pfam" id="PF01656"/>
    </source>
</evidence>
<dbReference type="AlphaFoldDB" id="H6MY86"/>
<dbReference type="PANTHER" id="PTHR43384">
    <property type="entry name" value="SEPTUM SITE-DETERMINING PROTEIN MIND HOMOLOG, CHLOROPLASTIC-RELATED"/>
    <property type="match status" value="1"/>
</dbReference>
<dbReference type="STRING" id="1112204.GPOL_c32990"/>
<feature type="region of interest" description="Disordered" evidence="1">
    <location>
        <begin position="1"/>
        <end position="595"/>
    </location>
</feature>
<dbReference type="SUPFAM" id="SSF52540">
    <property type="entry name" value="P-loop containing nucleoside triphosphate hydrolases"/>
    <property type="match status" value="1"/>
</dbReference>
<feature type="compositionally biased region" description="Basic and acidic residues" evidence="1">
    <location>
        <begin position="578"/>
        <end position="588"/>
    </location>
</feature>
<feature type="domain" description="CobQ/CobB/MinD/ParA nucleotide binding" evidence="2">
    <location>
        <begin position="634"/>
        <end position="730"/>
    </location>
</feature>
<accession>H6MY86</accession>
<protein>
    <submittedName>
        <fullName evidence="3">ESX-1 secretion-associated protein EspI</fullName>
    </submittedName>
</protein>
<dbReference type="RefSeq" id="WP_014360762.1">
    <property type="nucleotide sequence ID" value="NC_016906.1"/>
</dbReference>
<evidence type="ECO:0000256" key="1">
    <source>
        <dbReference type="SAM" id="MobiDB-lite"/>
    </source>
</evidence>
<dbReference type="GO" id="GO:0051782">
    <property type="term" value="P:negative regulation of cell division"/>
    <property type="evidence" value="ECO:0007669"/>
    <property type="project" value="TreeGrafter"/>
</dbReference>
<dbReference type="EMBL" id="CP003119">
    <property type="protein sequence ID" value="AFA74313.1"/>
    <property type="molecule type" value="Genomic_DNA"/>
</dbReference>
<dbReference type="InterPro" id="IPR050625">
    <property type="entry name" value="ParA/MinD_ATPase"/>
</dbReference>
<organism evidence="3 4">
    <name type="scientific">Gordonia polyisoprenivorans (strain DSM 44266 / VH2)</name>
    <dbReference type="NCBI Taxonomy" id="1112204"/>
    <lineage>
        <taxon>Bacteria</taxon>
        <taxon>Bacillati</taxon>
        <taxon>Actinomycetota</taxon>
        <taxon>Actinomycetes</taxon>
        <taxon>Mycobacteriales</taxon>
        <taxon>Gordoniaceae</taxon>
        <taxon>Gordonia</taxon>
    </lineage>
</organism>
<dbReference type="GO" id="GO:0005524">
    <property type="term" value="F:ATP binding"/>
    <property type="evidence" value="ECO:0007669"/>
    <property type="project" value="TreeGrafter"/>
</dbReference>
<dbReference type="eggNOG" id="COG0455">
    <property type="taxonomic scope" value="Bacteria"/>
</dbReference>
<dbReference type="GO" id="GO:0009898">
    <property type="term" value="C:cytoplasmic side of plasma membrane"/>
    <property type="evidence" value="ECO:0007669"/>
    <property type="project" value="TreeGrafter"/>
</dbReference>
<feature type="compositionally biased region" description="Polar residues" evidence="1">
    <location>
        <begin position="82"/>
        <end position="92"/>
    </location>
</feature>
<name>H6MY86_GORPV</name>
<proteinExistence type="predicted"/>
<dbReference type="Proteomes" id="UP000009154">
    <property type="component" value="Chromosome"/>
</dbReference>
<feature type="compositionally biased region" description="Pro residues" evidence="1">
    <location>
        <begin position="432"/>
        <end position="455"/>
    </location>
</feature>